<feature type="region of interest" description="Disordered" evidence="1">
    <location>
        <begin position="32"/>
        <end position="54"/>
    </location>
</feature>
<dbReference type="InterPro" id="IPR021109">
    <property type="entry name" value="Peptidase_aspartic_dom_sf"/>
</dbReference>
<proteinExistence type="predicted"/>
<reference evidence="3" key="3">
    <citation type="submission" date="2015-04" db="UniProtKB">
        <authorList>
            <consortium name="EnsemblPlants"/>
        </authorList>
    </citation>
    <scope>IDENTIFICATION</scope>
    <source>
        <strain evidence="3">cv. Jemalong A17</strain>
    </source>
</reference>
<feature type="compositionally biased region" description="Basic and acidic residues" evidence="1">
    <location>
        <begin position="268"/>
        <end position="278"/>
    </location>
</feature>
<dbReference type="AlphaFoldDB" id="G7K8U0"/>
<feature type="compositionally biased region" description="Basic and acidic residues" evidence="1">
    <location>
        <begin position="40"/>
        <end position="54"/>
    </location>
</feature>
<evidence type="ECO:0000313" key="2">
    <source>
        <dbReference type="EMBL" id="AES97709.1"/>
    </source>
</evidence>
<reference evidence="2 4" key="1">
    <citation type="journal article" date="2011" name="Nature">
        <title>The Medicago genome provides insight into the evolution of rhizobial symbioses.</title>
        <authorList>
            <person name="Young N.D."/>
            <person name="Debelle F."/>
            <person name="Oldroyd G.E."/>
            <person name="Geurts R."/>
            <person name="Cannon S.B."/>
            <person name="Udvardi M.K."/>
            <person name="Benedito V.A."/>
            <person name="Mayer K.F."/>
            <person name="Gouzy J."/>
            <person name="Schoof H."/>
            <person name="Van de Peer Y."/>
            <person name="Proost S."/>
            <person name="Cook D.R."/>
            <person name="Meyers B.C."/>
            <person name="Spannagl M."/>
            <person name="Cheung F."/>
            <person name="De Mita S."/>
            <person name="Krishnakumar V."/>
            <person name="Gundlach H."/>
            <person name="Zhou S."/>
            <person name="Mudge J."/>
            <person name="Bharti A.K."/>
            <person name="Murray J.D."/>
            <person name="Naoumkina M.A."/>
            <person name="Rosen B."/>
            <person name="Silverstein K.A."/>
            <person name="Tang H."/>
            <person name="Rombauts S."/>
            <person name="Zhao P.X."/>
            <person name="Zhou P."/>
            <person name="Barbe V."/>
            <person name="Bardou P."/>
            <person name="Bechner M."/>
            <person name="Bellec A."/>
            <person name="Berger A."/>
            <person name="Berges H."/>
            <person name="Bidwell S."/>
            <person name="Bisseling T."/>
            <person name="Choisne N."/>
            <person name="Couloux A."/>
            <person name="Denny R."/>
            <person name="Deshpande S."/>
            <person name="Dai X."/>
            <person name="Doyle J.J."/>
            <person name="Dudez A.M."/>
            <person name="Farmer A.D."/>
            <person name="Fouteau S."/>
            <person name="Franken C."/>
            <person name="Gibelin C."/>
            <person name="Gish J."/>
            <person name="Goldstein S."/>
            <person name="Gonzalez A.J."/>
            <person name="Green P.J."/>
            <person name="Hallab A."/>
            <person name="Hartog M."/>
            <person name="Hua A."/>
            <person name="Humphray S.J."/>
            <person name="Jeong D.H."/>
            <person name="Jing Y."/>
            <person name="Jocker A."/>
            <person name="Kenton S.M."/>
            <person name="Kim D.J."/>
            <person name="Klee K."/>
            <person name="Lai H."/>
            <person name="Lang C."/>
            <person name="Lin S."/>
            <person name="Macmil S.L."/>
            <person name="Magdelenat G."/>
            <person name="Matthews L."/>
            <person name="McCorrison J."/>
            <person name="Monaghan E.L."/>
            <person name="Mun J.H."/>
            <person name="Najar F.Z."/>
            <person name="Nicholson C."/>
            <person name="Noirot C."/>
            <person name="O'Bleness M."/>
            <person name="Paule C.R."/>
            <person name="Poulain J."/>
            <person name="Prion F."/>
            <person name="Qin B."/>
            <person name="Qu C."/>
            <person name="Retzel E.F."/>
            <person name="Riddle C."/>
            <person name="Sallet E."/>
            <person name="Samain S."/>
            <person name="Samson N."/>
            <person name="Sanders I."/>
            <person name="Saurat O."/>
            <person name="Scarpelli C."/>
            <person name="Schiex T."/>
            <person name="Segurens B."/>
            <person name="Severin A.J."/>
            <person name="Sherrier D.J."/>
            <person name="Shi R."/>
            <person name="Sims S."/>
            <person name="Singer S.R."/>
            <person name="Sinharoy S."/>
            <person name="Sterck L."/>
            <person name="Viollet A."/>
            <person name="Wang B.B."/>
            <person name="Wang K."/>
            <person name="Wang M."/>
            <person name="Wang X."/>
            <person name="Warfsmann J."/>
            <person name="Weissenbach J."/>
            <person name="White D.D."/>
            <person name="White J.D."/>
            <person name="Wiley G.B."/>
            <person name="Wincker P."/>
            <person name="Xing Y."/>
            <person name="Yang L."/>
            <person name="Yao Z."/>
            <person name="Ying F."/>
            <person name="Zhai J."/>
            <person name="Zhou L."/>
            <person name="Zuber A."/>
            <person name="Denarie J."/>
            <person name="Dixon R.A."/>
            <person name="May G.D."/>
            <person name="Schwartz D.C."/>
            <person name="Rogers J."/>
            <person name="Quetier F."/>
            <person name="Town C.D."/>
            <person name="Roe B.A."/>
        </authorList>
    </citation>
    <scope>NUCLEOTIDE SEQUENCE [LARGE SCALE GENOMIC DNA]</scope>
    <source>
        <strain evidence="2">A17</strain>
        <strain evidence="3 4">cv. Jemalong A17</strain>
    </source>
</reference>
<dbReference type="Gene3D" id="2.40.70.10">
    <property type="entry name" value="Acid Proteases"/>
    <property type="match status" value="1"/>
</dbReference>
<gene>
    <name evidence="2" type="ordered locus">MTR_5g058690</name>
</gene>
<dbReference type="EnsemblPlants" id="AES97709">
    <property type="protein sequence ID" value="AES97709"/>
    <property type="gene ID" value="MTR_5g058690"/>
</dbReference>
<reference evidence="2 4" key="2">
    <citation type="journal article" date="2014" name="BMC Genomics">
        <title>An improved genome release (version Mt4.0) for the model legume Medicago truncatula.</title>
        <authorList>
            <person name="Tang H."/>
            <person name="Krishnakumar V."/>
            <person name="Bidwell S."/>
            <person name="Rosen B."/>
            <person name="Chan A."/>
            <person name="Zhou S."/>
            <person name="Gentzbittel L."/>
            <person name="Childs K.L."/>
            <person name="Yandell M."/>
            <person name="Gundlach H."/>
            <person name="Mayer K.F."/>
            <person name="Schwartz D.C."/>
            <person name="Town C.D."/>
        </authorList>
    </citation>
    <scope>GENOME REANNOTATION</scope>
    <source>
        <strain evidence="3 4">cv. Jemalong A17</strain>
    </source>
</reference>
<feature type="region of interest" description="Disordered" evidence="1">
    <location>
        <begin position="246"/>
        <end position="278"/>
    </location>
</feature>
<protein>
    <recommendedName>
        <fullName evidence="5">Aspartic peptidase domain-containing protein</fullName>
    </recommendedName>
</protein>
<accession>G7K8U0</accession>
<sequence>MGNPQVGIPRISARSRSKATRVVEIKTSWKGRANSFGGSRKRDTSDKRQAKRQECPPELNALHQVLKQYKVIKPIKEMAEQSPCCIMFLQELLKKHVDLSEEELISLTSECHHTYEVLAEVRFDGEGCFTLPIEINGDDIEQGLYDSGANANLMSLTKARELGIKKISSYPYTIGYANGHEEEALSVLKNFPLNIRDFDYYLDIVIADTRVIYEFSLILEYDASQIFEWRLVKGVVDDYARRKIEEEEARGYPSDEDYDFEEDDEIKEPEGHELPSTS</sequence>
<dbReference type="Proteomes" id="UP000002051">
    <property type="component" value="Chromosome 5"/>
</dbReference>
<evidence type="ECO:0000313" key="3">
    <source>
        <dbReference type="EnsemblPlants" id="AES97709"/>
    </source>
</evidence>
<dbReference type="PaxDb" id="3880-AES97709"/>
<keyword evidence="4" id="KW-1185">Reference proteome</keyword>
<dbReference type="Pfam" id="PF13650">
    <property type="entry name" value="Asp_protease_2"/>
    <property type="match status" value="1"/>
</dbReference>
<evidence type="ECO:0008006" key="5">
    <source>
        <dbReference type="Google" id="ProtNLM"/>
    </source>
</evidence>
<evidence type="ECO:0000256" key="1">
    <source>
        <dbReference type="SAM" id="MobiDB-lite"/>
    </source>
</evidence>
<dbReference type="HOGENOM" id="CLU_1002454_0_0_1"/>
<feature type="compositionally biased region" description="Acidic residues" evidence="1">
    <location>
        <begin position="254"/>
        <end position="267"/>
    </location>
</feature>
<dbReference type="EMBL" id="CM001221">
    <property type="protein sequence ID" value="AES97709.1"/>
    <property type="molecule type" value="Genomic_DNA"/>
</dbReference>
<evidence type="ECO:0000313" key="4">
    <source>
        <dbReference type="Proteomes" id="UP000002051"/>
    </source>
</evidence>
<organism evidence="2 4">
    <name type="scientific">Medicago truncatula</name>
    <name type="common">Barrel medic</name>
    <name type="synonym">Medicago tribuloides</name>
    <dbReference type="NCBI Taxonomy" id="3880"/>
    <lineage>
        <taxon>Eukaryota</taxon>
        <taxon>Viridiplantae</taxon>
        <taxon>Streptophyta</taxon>
        <taxon>Embryophyta</taxon>
        <taxon>Tracheophyta</taxon>
        <taxon>Spermatophyta</taxon>
        <taxon>Magnoliopsida</taxon>
        <taxon>eudicotyledons</taxon>
        <taxon>Gunneridae</taxon>
        <taxon>Pentapetalae</taxon>
        <taxon>rosids</taxon>
        <taxon>fabids</taxon>
        <taxon>Fabales</taxon>
        <taxon>Fabaceae</taxon>
        <taxon>Papilionoideae</taxon>
        <taxon>50 kb inversion clade</taxon>
        <taxon>NPAAA clade</taxon>
        <taxon>Hologalegina</taxon>
        <taxon>IRL clade</taxon>
        <taxon>Trifolieae</taxon>
        <taxon>Medicago</taxon>
    </lineage>
</organism>
<name>G7K8U0_MEDTR</name>
<dbReference type="CDD" id="cd00303">
    <property type="entry name" value="retropepsin_like"/>
    <property type="match status" value="1"/>
</dbReference>